<evidence type="ECO:0000313" key="4">
    <source>
        <dbReference type="Proteomes" id="UP000010388"/>
    </source>
</evidence>
<dbReference type="Pfam" id="PF01035">
    <property type="entry name" value="DNA_binding_1"/>
    <property type="match status" value="1"/>
</dbReference>
<organism evidence="3 4">
    <name type="scientific">Cyanobium gracile (strain ATCC 27147 / PCC 6307)</name>
    <dbReference type="NCBI Taxonomy" id="292564"/>
    <lineage>
        <taxon>Bacteria</taxon>
        <taxon>Bacillati</taxon>
        <taxon>Cyanobacteriota</taxon>
        <taxon>Cyanophyceae</taxon>
        <taxon>Synechococcales</taxon>
        <taxon>Prochlorococcaceae</taxon>
        <taxon>Cyanobium</taxon>
    </lineage>
</organism>
<sequence>MSFPPSEAATPAAPLSFDHRVYAMVAHIPSGQLATYGQVAELIGAWGCARQVGWALRRLPLPSPVPWHRVVNAQGRIAMSPGREGSDWMQRELLLAEGIAVAPDGRLPLAQHRWHPPAALLPTAGSSCTKD</sequence>
<dbReference type="SUPFAM" id="SSF46767">
    <property type="entry name" value="Methylated DNA-protein cysteine methyltransferase, C-terminal domain"/>
    <property type="match status" value="1"/>
</dbReference>
<dbReference type="CDD" id="cd06445">
    <property type="entry name" value="ATase"/>
    <property type="match status" value="1"/>
</dbReference>
<feature type="domain" description="Methylated-DNA-[protein]-cysteine S-methyltransferase DNA binding" evidence="2">
    <location>
        <begin position="17"/>
        <end position="99"/>
    </location>
</feature>
<dbReference type="STRING" id="292564.Cyagr_1384"/>
<dbReference type="PANTHER" id="PTHR42942:SF1">
    <property type="entry name" value="ALKYLTRANSFERASE-LIKE PROTEIN 1"/>
    <property type="match status" value="1"/>
</dbReference>
<reference evidence="4" key="1">
    <citation type="journal article" date="2013" name="Proc. Natl. Acad. Sci. U.S.A.">
        <title>Improving the coverage of the cyanobacterial phylum using diversity-driven genome sequencing.</title>
        <authorList>
            <person name="Shih P.M."/>
            <person name="Wu D."/>
            <person name="Latifi A."/>
            <person name="Axen S.D."/>
            <person name="Fewer D.P."/>
            <person name="Talla E."/>
            <person name="Calteau A."/>
            <person name="Cai F."/>
            <person name="Tandeau de Marsac N."/>
            <person name="Rippka R."/>
            <person name="Herdman M."/>
            <person name="Sivonen K."/>
            <person name="Coursin T."/>
            <person name="Laurent T."/>
            <person name="Goodwin L."/>
            <person name="Nolan M."/>
            <person name="Davenport K.W."/>
            <person name="Han C.S."/>
            <person name="Rubin E.M."/>
            <person name="Eisen J.A."/>
            <person name="Woyke T."/>
            <person name="Gugger M."/>
            <person name="Kerfeld C.A."/>
        </authorList>
    </citation>
    <scope>NUCLEOTIDE SEQUENCE [LARGE SCALE GENOMIC DNA]</scope>
    <source>
        <strain evidence="4">ATCC 27147 / PCC 6307</strain>
    </source>
</reference>
<dbReference type="Proteomes" id="UP000010388">
    <property type="component" value="Chromosome"/>
</dbReference>
<dbReference type="GO" id="GO:0006281">
    <property type="term" value="P:DNA repair"/>
    <property type="evidence" value="ECO:0007669"/>
    <property type="project" value="InterPro"/>
</dbReference>
<keyword evidence="1" id="KW-0227">DNA damage</keyword>
<gene>
    <name evidence="3" type="ordered locus">Cyagr_1384</name>
</gene>
<protein>
    <submittedName>
        <fullName evidence="3">O-6-methylguanine DNA methyltransferase</fullName>
    </submittedName>
</protein>
<dbReference type="NCBIfam" id="TIGR00589">
    <property type="entry name" value="ogt"/>
    <property type="match status" value="1"/>
</dbReference>
<evidence type="ECO:0000313" key="3">
    <source>
        <dbReference type="EMBL" id="AFY28555.1"/>
    </source>
</evidence>
<dbReference type="InterPro" id="IPR036217">
    <property type="entry name" value="MethylDNA_cys_MeTrfase_DNAb"/>
</dbReference>
<dbReference type="KEGG" id="cgc:Cyagr_1384"/>
<dbReference type="InterPro" id="IPR036388">
    <property type="entry name" value="WH-like_DNA-bd_sf"/>
</dbReference>
<dbReference type="GO" id="GO:0008168">
    <property type="term" value="F:methyltransferase activity"/>
    <property type="evidence" value="ECO:0007669"/>
    <property type="project" value="UniProtKB-KW"/>
</dbReference>
<proteinExistence type="predicted"/>
<dbReference type="PATRIC" id="fig|292564.3.peg.1317"/>
<evidence type="ECO:0000256" key="1">
    <source>
        <dbReference type="ARBA" id="ARBA00022763"/>
    </source>
</evidence>
<dbReference type="Gene3D" id="1.10.10.10">
    <property type="entry name" value="Winged helix-like DNA-binding domain superfamily/Winged helix DNA-binding domain"/>
    <property type="match status" value="1"/>
</dbReference>
<keyword evidence="3" id="KW-0489">Methyltransferase</keyword>
<dbReference type="InterPro" id="IPR052520">
    <property type="entry name" value="ATL_DNA_repair"/>
</dbReference>
<dbReference type="RefSeq" id="WP_015109008.1">
    <property type="nucleotide sequence ID" value="NC_019675.1"/>
</dbReference>
<dbReference type="PANTHER" id="PTHR42942">
    <property type="entry name" value="6-O-METHYLGUANINE DNA METHYLTRANSFERASE"/>
    <property type="match status" value="1"/>
</dbReference>
<dbReference type="GO" id="GO:0032259">
    <property type="term" value="P:methylation"/>
    <property type="evidence" value="ECO:0007669"/>
    <property type="project" value="UniProtKB-KW"/>
</dbReference>
<dbReference type="HOGENOM" id="CLU_000445_52_5_3"/>
<accession>K9P605</accession>
<dbReference type="InterPro" id="IPR014048">
    <property type="entry name" value="MethylDNA_cys_MeTrfase_DNA-bd"/>
</dbReference>
<evidence type="ECO:0000259" key="2">
    <source>
        <dbReference type="Pfam" id="PF01035"/>
    </source>
</evidence>
<dbReference type="AlphaFoldDB" id="K9P605"/>
<name>K9P605_CYAGP</name>
<dbReference type="EMBL" id="CP003495">
    <property type="protein sequence ID" value="AFY28555.1"/>
    <property type="molecule type" value="Genomic_DNA"/>
</dbReference>
<keyword evidence="3" id="KW-0808">Transferase</keyword>
<dbReference type="eggNOG" id="COG3695">
    <property type="taxonomic scope" value="Bacteria"/>
</dbReference>